<name>A0A660DTX0_9LACO</name>
<keyword evidence="2" id="KW-1185">Reference proteome</keyword>
<accession>A0A660DTX0</accession>
<proteinExistence type="predicted"/>
<sequence>MEDFAEPGRLKKFALVTEKVVYLEFFIENGRLATTITSLSIADKMVLYQYYYSELNDVEIGSCNGKTSQGVKEHWRGSRKHAKRYKKPRKSDENIFPTNKITKVTIVLLVWIGI</sequence>
<gene>
    <name evidence="1" type="ORF">MUDAN_MDHGFNIF_00062</name>
</gene>
<dbReference type="AlphaFoldDB" id="A0A660DTX0"/>
<dbReference type="EMBL" id="UYIG01000001">
    <property type="protein sequence ID" value="VDG26624.1"/>
    <property type="molecule type" value="Genomic_DNA"/>
</dbReference>
<protein>
    <submittedName>
        <fullName evidence="1">RNA polymerase subunit sigma-70 [Lactobacillus paracasei]</fullName>
    </submittedName>
</protein>
<dbReference type="SUPFAM" id="SSF88659">
    <property type="entry name" value="Sigma3 and sigma4 domains of RNA polymerase sigma factors"/>
    <property type="match status" value="1"/>
</dbReference>
<dbReference type="Proteomes" id="UP000289996">
    <property type="component" value="Unassembled WGS sequence"/>
</dbReference>
<dbReference type="InterPro" id="IPR013324">
    <property type="entry name" value="RNA_pol_sigma_r3/r4-like"/>
</dbReference>
<reference evidence="1 2" key="1">
    <citation type="submission" date="2018-11" db="EMBL/GenBank/DDBJ databases">
        <authorList>
            <person name="Wuyts S."/>
        </authorList>
    </citation>
    <scope>NUCLEOTIDE SEQUENCE [LARGE SCALE GENOMIC DNA]</scope>
    <source>
        <strain evidence="1">Lactobacillus mudanjiangensis AMBF249</strain>
    </source>
</reference>
<evidence type="ECO:0000313" key="2">
    <source>
        <dbReference type="Proteomes" id="UP000289996"/>
    </source>
</evidence>
<dbReference type="RefSeq" id="WP_225425960.1">
    <property type="nucleotide sequence ID" value="NZ_UYIG01000001.1"/>
</dbReference>
<evidence type="ECO:0000313" key="1">
    <source>
        <dbReference type="EMBL" id="VDG26624.1"/>
    </source>
</evidence>
<organism evidence="1 2">
    <name type="scientific">Lactiplantibacillus mudanjiangensis</name>
    <dbReference type="NCBI Taxonomy" id="1296538"/>
    <lineage>
        <taxon>Bacteria</taxon>
        <taxon>Bacillati</taxon>
        <taxon>Bacillota</taxon>
        <taxon>Bacilli</taxon>
        <taxon>Lactobacillales</taxon>
        <taxon>Lactobacillaceae</taxon>
        <taxon>Lactiplantibacillus</taxon>
    </lineage>
</organism>